<keyword evidence="3" id="KW-1185">Reference proteome</keyword>
<dbReference type="Pfam" id="PF02426">
    <property type="entry name" value="MIase"/>
    <property type="match status" value="1"/>
</dbReference>
<dbReference type="InterPro" id="IPR026029">
    <property type="entry name" value="MLI_dom"/>
</dbReference>
<dbReference type="Proteomes" id="UP000199024">
    <property type="component" value="Unassembled WGS sequence"/>
</dbReference>
<keyword evidence="2" id="KW-0413">Isomerase</keyword>
<dbReference type="Gene3D" id="3.30.70.1060">
    <property type="entry name" value="Dimeric alpha+beta barrel"/>
    <property type="match status" value="1"/>
</dbReference>
<dbReference type="RefSeq" id="WP_089836047.1">
    <property type="nucleotide sequence ID" value="NZ_FOZL01000001.1"/>
</dbReference>
<organism evidence="2 3">
    <name type="scientific">Granulicella pectinivorans</name>
    <dbReference type="NCBI Taxonomy" id="474950"/>
    <lineage>
        <taxon>Bacteria</taxon>
        <taxon>Pseudomonadati</taxon>
        <taxon>Acidobacteriota</taxon>
        <taxon>Terriglobia</taxon>
        <taxon>Terriglobales</taxon>
        <taxon>Acidobacteriaceae</taxon>
        <taxon>Granulicella</taxon>
    </lineage>
</organism>
<dbReference type="GO" id="GO:0016853">
    <property type="term" value="F:isomerase activity"/>
    <property type="evidence" value="ECO:0007669"/>
    <property type="project" value="UniProtKB-KW"/>
</dbReference>
<dbReference type="SUPFAM" id="SSF54909">
    <property type="entry name" value="Dimeric alpha+beta barrel"/>
    <property type="match status" value="1"/>
</dbReference>
<dbReference type="InterPro" id="IPR011008">
    <property type="entry name" value="Dimeric_a/b-barrel"/>
</dbReference>
<accession>A0A1I6L6S8</accession>
<evidence type="ECO:0000313" key="2">
    <source>
        <dbReference type="EMBL" id="SFR99203.1"/>
    </source>
</evidence>
<sequence length="96" mass="10833">MQFLVLTERRMDLFPPDQWTPELIALEANRVRELYAAGSIRAIWRRKDQPGAAILLEASSEEEARALVDTLPLAERGMLHFAVVTGLDPYPGFAPR</sequence>
<dbReference type="EMBL" id="FOZL01000001">
    <property type="protein sequence ID" value="SFR99203.1"/>
    <property type="molecule type" value="Genomic_DNA"/>
</dbReference>
<evidence type="ECO:0000313" key="3">
    <source>
        <dbReference type="Proteomes" id="UP000199024"/>
    </source>
</evidence>
<dbReference type="STRING" id="474950.SAMN05421771_0352"/>
<protein>
    <submittedName>
        <fullName evidence="2">Muconolactone delta-isomerase</fullName>
    </submittedName>
</protein>
<reference evidence="2 3" key="1">
    <citation type="submission" date="2016-10" db="EMBL/GenBank/DDBJ databases">
        <authorList>
            <person name="de Groot N.N."/>
        </authorList>
    </citation>
    <scope>NUCLEOTIDE SEQUENCE [LARGE SCALE GENOMIC DNA]</scope>
    <source>
        <strain evidence="2 3">DSM 21001</strain>
    </source>
</reference>
<feature type="domain" description="Muconolactone isomerase" evidence="1">
    <location>
        <begin position="1"/>
        <end position="90"/>
    </location>
</feature>
<evidence type="ECO:0000259" key="1">
    <source>
        <dbReference type="Pfam" id="PF02426"/>
    </source>
</evidence>
<dbReference type="OrthoDB" id="121980at2"/>
<gene>
    <name evidence="2" type="ORF">SAMN05421771_0352</name>
</gene>
<name>A0A1I6L6S8_9BACT</name>
<dbReference type="AlphaFoldDB" id="A0A1I6L6S8"/>
<proteinExistence type="predicted"/>